<protein>
    <submittedName>
        <fullName evidence="1">Uncharacterized protein</fullName>
    </submittedName>
</protein>
<dbReference type="AlphaFoldDB" id="A0A6M3MB28"/>
<gene>
    <name evidence="2" type="ORF">MM171A02554_0008</name>
    <name evidence="1" type="ORF">MM171B01072_0008</name>
</gene>
<dbReference type="EMBL" id="MT143911">
    <property type="protein sequence ID" value="QJH92684.1"/>
    <property type="molecule type" value="Genomic_DNA"/>
</dbReference>
<evidence type="ECO:0000313" key="1">
    <source>
        <dbReference type="EMBL" id="QJB02765.1"/>
    </source>
</evidence>
<name>A0A6M3MB28_9ZZZZ</name>
<dbReference type="EMBL" id="MT143806">
    <property type="protein sequence ID" value="QJB02765.1"/>
    <property type="molecule type" value="Genomic_DNA"/>
</dbReference>
<reference evidence="1" key="1">
    <citation type="submission" date="2020-03" db="EMBL/GenBank/DDBJ databases">
        <title>The deep terrestrial virosphere.</title>
        <authorList>
            <person name="Holmfeldt K."/>
            <person name="Nilsson E."/>
            <person name="Simone D."/>
            <person name="Lopez-Fernandez M."/>
            <person name="Wu X."/>
            <person name="de Brujin I."/>
            <person name="Lundin D."/>
            <person name="Andersson A."/>
            <person name="Bertilsson S."/>
            <person name="Dopson M."/>
        </authorList>
    </citation>
    <scope>NUCLEOTIDE SEQUENCE</scope>
    <source>
        <strain evidence="2">MM171A02554</strain>
        <strain evidence="1">MM171B01072</strain>
    </source>
</reference>
<organism evidence="1">
    <name type="scientific">viral metagenome</name>
    <dbReference type="NCBI Taxonomy" id="1070528"/>
    <lineage>
        <taxon>unclassified sequences</taxon>
        <taxon>metagenomes</taxon>
        <taxon>organismal metagenomes</taxon>
    </lineage>
</organism>
<sequence length="88" mass="10059">MKFKEYEAYKYIRLESDEFRFAVLRLFGKTHKELVKEGEIAISAGTIGISQNGFFLLDGGSISLNIPWPKGSDFPLLEKIIGKSFRNR</sequence>
<proteinExistence type="predicted"/>
<evidence type="ECO:0000313" key="2">
    <source>
        <dbReference type="EMBL" id="QJH92684.1"/>
    </source>
</evidence>
<accession>A0A6M3MB28</accession>